<feature type="compositionally biased region" description="Low complexity" evidence="2">
    <location>
        <begin position="195"/>
        <end position="204"/>
    </location>
</feature>
<feature type="compositionally biased region" description="Polar residues" evidence="2">
    <location>
        <begin position="1"/>
        <end position="11"/>
    </location>
</feature>
<organism evidence="3 4">
    <name type="scientific">Astrephomene gubernaculifera</name>
    <dbReference type="NCBI Taxonomy" id="47775"/>
    <lineage>
        <taxon>Eukaryota</taxon>
        <taxon>Viridiplantae</taxon>
        <taxon>Chlorophyta</taxon>
        <taxon>core chlorophytes</taxon>
        <taxon>Chlorophyceae</taxon>
        <taxon>CS clade</taxon>
        <taxon>Chlamydomonadales</taxon>
        <taxon>Astrephomenaceae</taxon>
        <taxon>Astrephomene</taxon>
    </lineage>
</organism>
<feature type="region of interest" description="Disordered" evidence="2">
    <location>
        <begin position="1"/>
        <end position="47"/>
    </location>
</feature>
<feature type="compositionally biased region" description="Basic and acidic residues" evidence="2">
    <location>
        <begin position="32"/>
        <end position="41"/>
    </location>
</feature>
<reference evidence="3 4" key="1">
    <citation type="journal article" date="2021" name="Sci. Rep.">
        <title>Genome sequencing of the multicellular alga Astrephomene provides insights into convergent evolution of germ-soma differentiation.</title>
        <authorList>
            <person name="Yamashita S."/>
            <person name="Yamamoto K."/>
            <person name="Matsuzaki R."/>
            <person name="Suzuki S."/>
            <person name="Yamaguchi H."/>
            <person name="Hirooka S."/>
            <person name="Minakuchi Y."/>
            <person name="Miyagishima S."/>
            <person name="Kawachi M."/>
            <person name="Toyoda A."/>
            <person name="Nozaki H."/>
        </authorList>
    </citation>
    <scope>NUCLEOTIDE SEQUENCE [LARGE SCALE GENOMIC DNA]</scope>
    <source>
        <strain evidence="3 4">NIES-4017</strain>
    </source>
</reference>
<gene>
    <name evidence="3" type="ORF">Agub_g7426</name>
</gene>
<dbReference type="AlphaFoldDB" id="A0AAD3DSS6"/>
<dbReference type="EMBL" id="BMAR01000011">
    <property type="protein sequence ID" value="GFR45957.1"/>
    <property type="molecule type" value="Genomic_DNA"/>
</dbReference>
<accession>A0AAD3DSS6</accession>
<keyword evidence="4" id="KW-1185">Reference proteome</keyword>
<dbReference type="Proteomes" id="UP001054857">
    <property type="component" value="Unassembled WGS sequence"/>
</dbReference>
<evidence type="ECO:0000313" key="3">
    <source>
        <dbReference type="EMBL" id="GFR45957.1"/>
    </source>
</evidence>
<proteinExistence type="predicted"/>
<evidence type="ECO:0000256" key="1">
    <source>
        <dbReference type="SAM" id="Coils"/>
    </source>
</evidence>
<feature type="coiled-coil region" evidence="1">
    <location>
        <begin position="355"/>
        <end position="389"/>
    </location>
</feature>
<feature type="region of interest" description="Disordered" evidence="2">
    <location>
        <begin position="409"/>
        <end position="434"/>
    </location>
</feature>
<name>A0AAD3DSS6_9CHLO</name>
<sequence length="790" mass="79331">MRHSNGRSISLQRCPRPSSAKRGQRASTPSRRLSDLQERPAWDATSSNLDKFKLSAEELERRKAARISKNRPLAADVKRSFIEAWAKDVSASAQEQEQEADTANDQDRPRSSPAPARELPIDYGSVIDMLRKSPGAARVAAAHATADSSAPSAGPTPGARGGEPRRAGVHFADPGDTAADGGADSKGPRQQKQQAEGSGEEAVAPGGGAAGVRRAEISVTPAALRPRFNPAEATTIIAFGGDSDVDEHDAADADVSGDVDDEEAVAQTRSRGPEAGDAMTAAFGAALFGRERGGAHEAGAGEAAGGGLSLAWATSRGAASPLDAGMGDVERRLRALEAAMPGSSLGGSGGGSGAGSLLQEDVSELRQELRKVQQDNAKLRQELSAFSAHASTLLTQLQAQVNQLLRSSSGGASVASSGAPASQPLARPQPQQQPLASISSLPAVAAIPTTVLEASRSVGYGFGNTMETQPQFQPSSQPLHVPLNQAQQPVVRRNIFADLDESVLRPLGAQGAGKAAHGGGGEAGGLGGPAASPYSVYGAVSSRPVAAGIAMTAAAAAAGTAASPRYPAEVAAPVQYAPQAIPVQNIDDAEIALPSFAAFRRAAGAAAFTATRAPASTSQAPLVSPMATNAGPGSNNTCATGPDGPGPSPPTAAAMPSRPFPTQYQPRSLGGVLVRCGPGADASAPHIALGPASVAAAAAASNNASGAYAASLAATAAAAASGSDAAAAELARTHAGLPQPLVFSMGPEFRTARASGLSAENSMSLSAHTAAAASLRSKTTVVRPGVGLGR</sequence>
<evidence type="ECO:0000256" key="2">
    <source>
        <dbReference type="SAM" id="MobiDB-lite"/>
    </source>
</evidence>
<evidence type="ECO:0000313" key="4">
    <source>
        <dbReference type="Proteomes" id="UP001054857"/>
    </source>
</evidence>
<feature type="region of interest" description="Disordered" evidence="2">
    <location>
        <begin position="89"/>
        <end position="214"/>
    </location>
</feature>
<keyword evidence="1" id="KW-0175">Coiled coil</keyword>
<comment type="caution">
    <text evidence="3">The sequence shown here is derived from an EMBL/GenBank/DDBJ whole genome shotgun (WGS) entry which is preliminary data.</text>
</comment>
<protein>
    <submittedName>
        <fullName evidence="3">Uncharacterized protein</fullName>
    </submittedName>
</protein>
<feature type="region of interest" description="Disordered" evidence="2">
    <location>
        <begin position="240"/>
        <end position="275"/>
    </location>
</feature>
<feature type="compositionally biased region" description="Acidic residues" evidence="2">
    <location>
        <begin position="255"/>
        <end position="264"/>
    </location>
</feature>
<feature type="compositionally biased region" description="Low complexity" evidence="2">
    <location>
        <begin position="172"/>
        <end position="182"/>
    </location>
</feature>
<feature type="region of interest" description="Disordered" evidence="2">
    <location>
        <begin position="631"/>
        <end position="654"/>
    </location>
</feature>
<feature type="compositionally biased region" description="Low complexity" evidence="2">
    <location>
        <begin position="136"/>
        <end position="158"/>
    </location>
</feature>